<dbReference type="OrthoDB" id="88903at2"/>
<dbReference type="InterPro" id="IPR027417">
    <property type="entry name" value="P-loop_NTPase"/>
</dbReference>
<dbReference type="Pfam" id="PF07693">
    <property type="entry name" value="KAP_NTPase"/>
    <property type="match status" value="1"/>
</dbReference>
<dbReference type="InterPro" id="IPR011646">
    <property type="entry name" value="KAP_P-loop"/>
</dbReference>
<protein>
    <recommendedName>
        <fullName evidence="1">KAP NTPase domain-containing protein</fullName>
    </recommendedName>
</protein>
<sequence>MSVELWSDDRLNRKQEGQWLVQFLTSKYAVLEAEHSKNYVLNVNAEWGFGKTYFINNLAEELKEKKHVVVCFDAWKNDFSENALLSFIAEINEELTNQGLLSETDGKLAGIARSMKNAALPLLGGFFTKQLFGMSLDGVEALFEKEQESEVASVKGDEQPGLSKDITTVASSISTKAAELALKEYQTTKNAIGHFKENLRLLVEGLEGSAPFKAPLFILIDELDRCKPSYSIQLLETIKHLFNVEGVYFIVATASEQLSHSINAVYGEKFESKRYLNRFFDQEYSLKSPDKEKYCNFIWSKYLPNETVFVPVFQEDNKSEDIINIGILSKVAEYMRAGLRDIEQAVKLLYAIQLTQEKTDYLFSLPLFYIIVLKIRHPKIYPYFKNKWGSSIFNQPHGSKFPSYQQDNFDLVTTYKGKIDYKINESMKLFCDPNTKLYTFDSLPNRGIGASAKSLKEEIETGLYLANGNRDSKLIKDFSNYIQIVEQVGQLS</sequence>
<dbReference type="KEGG" id="part:PARC_a3916"/>
<name>A0A290S7W1_9GAMM</name>
<accession>A0A290S7W1</accession>
<evidence type="ECO:0000313" key="2">
    <source>
        <dbReference type="EMBL" id="ATC88228.1"/>
    </source>
</evidence>
<gene>
    <name evidence="2" type="ORF">PARC_a3916</name>
</gene>
<evidence type="ECO:0000259" key="1">
    <source>
        <dbReference type="Pfam" id="PF07693"/>
    </source>
</evidence>
<reference evidence="2 3" key="1">
    <citation type="journal article" date="2012" name="J. Bacteriol.">
        <title>Genome sequences of type strains of seven species of the marine bacterium Pseudoalteromonas.</title>
        <authorList>
            <person name="Xie B.B."/>
            <person name="Shu Y.L."/>
            <person name="Qin Q.L."/>
            <person name="Rong J.C."/>
            <person name="Zhang X.Y."/>
            <person name="Chen X.L."/>
            <person name="Shi M."/>
            <person name="He H.L."/>
            <person name="Zhou B.C."/>
            <person name="Zhang Y.Z."/>
        </authorList>
    </citation>
    <scope>NUCLEOTIDE SEQUENCE [LARGE SCALE GENOMIC DNA]</scope>
    <source>
        <strain evidence="2 3">A 37-1-2</strain>
    </source>
</reference>
<dbReference type="AlphaFoldDB" id="A0A290S7W1"/>
<dbReference type="RefSeq" id="WP_010554514.1">
    <property type="nucleotide sequence ID" value="NZ_CP011025.1"/>
</dbReference>
<dbReference type="EMBL" id="CP011025">
    <property type="protein sequence ID" value="ATC88228.1"/>
    <property type="molecule type" value="Genomic_DNA"/>
</dbReference>
<proteinExistence type="predicted"/>
<dbReference type="Proteomes" id="UP000016505">
    <property type="component" value="Chromosome I"/>
</dbReference>
<dbReference type="SUPFAM" id="SSF52540">
    <property type="entry name" value="P-loop containing nucleoside triphosphate hydrolases"/>
    <property type="match status" value="1"/>
</dbReference>
<evidence type="ECO:0000313" key="3">
    <source>
        <dbReference type="Proteomes" id="UP000016505"/>
    </source>
</evidence>
<feature type="domain" description="KAP NTPase" evidence="1">
    <location>
        <begin position="31"/>
        <end position="303"/>
    </location>
</feature>
<organism evidence="2 3">
    <name type="scientific">Pseudoalteromonas arctica A 37-1-2</name>
    <dbReference type="NCBI Taxonomy" id="1117313"/>
    <lineage>
        <taxon>Bacteria</taxon>
        <taxon>Pseudomonadati</taxon>
        <taxon>Pseudomonadota</taxon>
        <taxon>Gammaproteobacteria</taxon>
        <taxon>Alteromonadales</taxon>
        <taxon>Pseudoalteromonadaceae</taxon>
        <taxon>Pseudoalteromonas</taxon>
    </lineage>
</organism>
<dbReference type="Gene3D" id="3.40.50.300">
    <property type="entry name" value="P-loop containing nucleotide triphosphate hydrolases"/>
    <property type="match status" value="1"/>
</dbReference>